<dbReference type="InterPro" id="IPR036249">
    <property type="entry name" value="Thioredoxin-like_sf"/>
</dbReference>
<accession>A8PBK9</accession>
<dbReference type="GO" id="GO:0005777">
    <property type="term" value="C:peroxisome"/>
    <property type="evidence" value="ECO:0007669"/>
    <property type="project" value="TreeGrafter"/>
</dbReference>
<dbReference type="SUPFAM" id="SSF52833">
    <property type="entry name" value="Thioredoxin-like"/>
    <property type="match status" value="1"/>
</dbReference>
<protein>
    <recommendedName>
        <fullName evidence="8">Thioredoxin domain-containing protein</fullName>
    </recommendedName>
</protein>
<dbReference type="PROSITE" id="PS51352">
    <property type="entry name" value="THIOREDOXIN_2"/>
    <property type="match status" value="1"/>
</dbReference>
<gene>
    <name evidence="9" type="ORF">CC1G_02672</name>
</gene>
<evidence type="ECO:0000313" key="10">
    <source>
        <dbReference type="Proteomes" id="UP000001861"/>
    </source>
</evidence>
<dbReference type="AlphaFoldDB" id="A8PBK9"/>
<dbReference type="FunCoup" id="A8PBK9">
    <property type="interactions" value="206"/>
</dbReference>
<sequence length="170" mass="18019">MSVISLQTSLNNVKPQAKVGDEIPVFDVKEDSPGETKPLKLTGKNIIIGLPGAFTTPCNGHVPAYISNYDKFKAKGVENIYVIAVNDAYVTKAWKEALAPNGTDIHFIADDTGNVISSLGFLFDASGGLGGPRSKRFVLVTDGHKITSVSVEEEVPKVTVTSADSILASL</sequence>
<dbReference type="EMBL" id="AACS02000004">
    <property type="protein sequence ID" value="EAU81656.1"/>
    <property type="molecule type" value="Genomic_DNA"/>
</dbReference>
<evidence type="ECO:0000256" key="7">
    <source>
        <dbReference type="RuleBase" id="RU366011"/>
    </source>
</evidence>
<evidence type="ECO:0000256" key="6">
    <source>
        <dbReference type="PIRSR" id="PIRSR637944-1"/>
    </source>
</evidence>
<dbReference type="InterPro" id="IPR037944">
    <property type="entry name" value="PRX5-like"/>
</dbReference>
<evidence type="ECO:0000259" key="8">
    <source>
        <dbReference type="PROSITE" id="PS51352"/>
    </source>
</evidence>
<dbReference type="InParanoid" id="A8PBK9"/>
<keyword evidence="10" id="KW-1185">Reference proteome</keyword>
<feature type="active site" description="Cysteine sulfenic acid (-SOH) intermediate" evidence="6">
    <location>
        <position position="58"/>
    </location>
</feature>
<evidence type="ECO:0000256" key="2">
    <source>
        <dbReference type="ARBA" id="ARBA00022559"/>
    </source>
</evidence>
<keyword evidence="3 7" id="KW-0049">Antioxidant</keyword>
<evidence type="ECO:0000256" key="4">
    <source>
        <dbReference type="ARBA" id="ARBA00023002"/>
    </source>
</evidence>
<evidence type="ECO:0000313" key="9">
    <source>
        <dbReference type="EMBL" id="EAU81656.1"/>
    </source>
</evidence>
<dbReference type="InterPro" id="IPR013740">
    <property type="entry name" value="Redoxin"/>
</dbReference>
<dbReference type="CDD" id="cd03013">
    <property type="entry name" value="PRX5_like"/>
    <property type="match status" value="1"/>
</dbReference>
<dbReference type="OrthoDB" id="1882547at2759"/>
<dbReference type="RefSeq" id="XP_001840209.1">
    <property type="nucleotide sequence ID" value="XM_001840157.2"/>
</dbReference>
<dbReference type="OMA" id="ACLLCIK"/>
<dbReference type="PANTHER" id="PTHR10430">
    <property type="entry name" value="PEROXIREDOXIN"/>
    <property type="match status" value="1"/>
</dbReference>
<dbReference type="KEGG" id="cci:CC1G_02672"/>
<comment type="similarity">
    <text evidence="1 7">Belongs to the peroxiredoxin family. Prx5 subfamily.</text>
</comment>
<dbReference type="InterPro" id="IPR013766">
    <property type="entry name" value="Thioredoxin_domain"/>
</dbReference>
<evidence type="ECO:0000256" key="1">
    <source>
        <dbReference type="ARBA" id="ARBA00010505"/>
    </source>
</evidence>
<dbReference type="STRING" id="240176.A8PBK9"/>
<dbReference type="GO" id="GO:0005739">
    <property type="term" value="C:mitochondrion"/>
    <property type="evidence" value="ECO:0007669"/>
    <property type="project" value="TreeGrafter"/>
</dbReference>
<dbReference type="PANTHER" id="PTHR10430:SF39">
    <property type="entry name" value="PEROXISOMAL MEMBRANE ASSOCIATED PROTEIN 20"/>
    <property type="match status" value="1"/>
</dbReference>
<name>A8PBK9_COPC7</name>
<comment type="function">
    <text evidence="7">Thiol-specific peroxidase that catalyzes the reduction of hydrogen peroxide and organic hydroperoxides to water and alcohols, respectively. Plays a role in cell protection against oxidative stress by detoxifying peroxides.</text>
</comment>
<dbReference type="GeneID" id="6016841"/>
<organism evidence="9 10">
    <name type="scientific">Coprinopsis cinerea (strain Okayama-7 / 130 / ATCC MYA-4618 / FGSC 9003)</name>
    <name type="common">Inky cap fungus</name>
    <name type="synonym">Hormographiella aspergillata</name>
    <dbReference type="NCBI Taxonomy" id="240176"/>
    <lineage>
        <taxon>Eukaryota</taxon>
        <taxon>Fungi</taxon>
        <taxon>Dikarya</taxon>
        <taxon>Basidiomycota</taxon>
        <taxon>Agaricomycotina</taxon>
        <taxon>Agaricomycetes</taxon>
        <taxon>Agaricomycetidae</taxon>
        <taxon>Agaricales</taxon>
        <taxon>Agaricineae</taxon>
        <taxon>Psathyrellaceae</taxon>
        <taxon>Coprinopsis</taxon>
    </lineage>
</organism>
<keyword evidence="2 7" id="KW-0575">Peroxidase</keyword>
<proteinExistence type="inferred from homology"/>
<keyword evidence="5 7" id="KW-0676">Redox-active center</keyword>
<dbReference type="eggNOG" id="KOG0541">
    <property type="taxonomic scope" value="Eukaryota"/>
</dbReference>
<dbReference type="GO" id="GO:0008379">
    <property type="term" value="F:thioredoxin peroxidase activity"/>
    <property type="evidence" value="ECO:0007669"/>
    <property type="project" value="InterPro"/>
</dbReference>
<dbReference type="Pfam" id="PF08534">
    <property type="entry name" value="Redoxin"/>
    <property type="match status" value="1"/>
</dbReference>
<dbReference type="GO" id="GO:0042744">
    <property type="term" value="P:hydrogen peroxide catabolic process"/>
    <property type="evidence" value="ECO:0007669"/>
    <property type="project" value="TreeGrafter"/>
</dbReference>
<evidence type="ECO:0000256" key="3">
    <source>
        <dbReference type="ARBA" id="ARBA00022862"/>
    </source>
</evidence>
<dbReference type="Gene3D" id="3.40.30.10">
    <property type="entry name" value="Glutaredoxin"/>
    <property type="match status" value="1"/>
</dbReference>
<dbReference type="Proteomes" id="UP000001861">
    <property type="component" value="Unassembled WGS sequence"/>
</dbReference>
<comment type="caution">
    <text evidence="9">The sequence shown here is derived from an EMBL/GenBank/DDBJ whole genome shotgun (WGS) entry which is preliminary data.</text>
</comment>
<dbReference type="VEuPathDB" id="FungiDB:CC1G_02672"/>
<evidence type="ECO:0000256" key="5">
    <source>
        <dbReference type="ARBA" id="ARBA00023284"/>
    </source>
</evidence>
<keyword evidence="4 7" id="KW-0560">Oxidoreductase</keyword>
<dbReference type="GO" id="GO:0005829">
    <property type="term" value="C:cytosol"/>
    <property type="evidence" value="ECO:0007669"/>
    <property type="project" value="TreeGrafter"/>
</dbReference>
<dbReference type="GO" id="GO:0045454">
    <property type="term" value="P:cell redox homeostasis"/>
    <property type="evidence" value="ECO:0007669"/>
    <property type="project" value="TreeGrafter"/>
</dbReference>
<dbReference type="GO" id="GO:0034599">
    <property type="term" value="P:cellular response to oxidative stress"/>
    <property type="evidence" value="ECO:0007669"/>
    <property type="project" value="InterPro"/>
</dbReference>
<reference evidence="9 10" key="1">
    <citation type="journal article" date="2010" name="Proc. Natl. Acad. Sci. U.S.A.">
        <title>Insights into evolution of multicellular fungi from the assembled chromosomes of the mushroom Coprinopsis cinerea (Coprinus cinereus).</title>
        <authorList>
            <person name="Stajich J.E."/>
            <person name="Wilke S.K."/>
            <person name="Ahren D."/>
            <person name="Au C.H."/>
            <person name="Birren B.W."/>
            <person name="Borodovsky M."/>
            <person name="Burns C."/>
            <person name="Canback B."/>
            <person name="Casselton L.A."/>
            <person name="Cheng C.K."/>
            <person name="Deng J."/>
            <person name="Dietrich F.S."/>
            <person name="Fargo D.C."/>
            <person name="Farman M.L."/>
            <person name="Gathman A.C."/>
            <person name="Goldberg J."/>
            <person name="Guigo R."/>
            <person name="Hoegger P.J."/>
            <person name="Hooker J.B."/>
            <person name="Huggins A."/>
            <person name="James T.Y."/>
            <person name="Kamada T."/>
            <person name="Kilaru S."/>
            <person name="Kodira C."/>
            <person name="Kues U."/>
            <person name="Kupfer D."/>
            <person name="Kwan H.S."/>
            <person name="Lomsadze A."/>
            <person name="Li W."/>
            <person name="Lilly W.W."/>
            <person name="Ma L.J."/>
            <person name="Mackey A.J."/>
            <person name="Manning G."/>
            <person name="Martin F."/>
            <person name="Muraguchi H."/>
            <person name="Natvig D.O."/>
            <person name="Palmerini H."/>
            <person name="Ramesh M.A."/>
            <person name="Rehmeyer C.J."/>
            <person name="Roe B.A."/>
            <person name="Shenoy N."/>
            <person name="Stanke M."/>
            <person name="Ter-Hovhannisyan V."/>
            <person name="Tunlid A."/>
            <person name="Velagapudi R."/>
            <person name="Vision T.J."/>
            <person name="Zeng Q."/>
            <person name="Zolan M.E."/>
            <person name="Pukkila P.J."/>
        </authorList>
    </citation>
    <scope>NUCLEOTIDE SEQUENCE [LARGE SCALE GENOMIC DNA]</scope>
    <source>
        <strain evidence="10">Okayama-7 / 130 / ATCC MYA-4618 / FGSC 9003</strain>
    </source>
</reference>
<feature type="domain" description="Thioredoxin" evidence="8">
    <location>
        <begin position="17"/>
        <end position="170"/>
    </location>
</feature>